<keyword evidence="4" id="KW-0597">Phosphoprotein</keyword>
<dbReference type="PROSITE" id="PS50109">
    <property type="entry name" value="HIS_KIN"/>
    <property type="match status" value="1"/>
</dbReference>
<dbReference type="InterPro" id="IPR003661">
    <property type="entry name" value="HisK_dim/P_dom"/>
</dbReference>
<dbReference type="STRING" id="873449.STRCR_1292"/>
<keyword evidence="8" id="KW-0472">Membrane</keyword>
<dbReference type="InterPro" id="IPR005467">
    <property type="entry name" value="His_kinase_dom"/>
</dbReference>
<dbReference type="CDD" id="cd00075">
    <property type="entry name" value="HATPase"/>
    <property type="match status" value="1"/>
</dbReference>
<dbReference type="GO" id="GO:0004721">
    <property type="term" value="F:phosphoprotein phosphatase activity"/>
    <property type="evidence" value="ECO:0007669"/>
    <property type="project" value="TreeGrafter"/>
</dbReference>
<dbReference type="PANTHER" id="PTHR45453">
    <property type="entry name" value="PHOSPHATE REGULON SENSOR PROTEIN PHOR"/>
    <property type="match status" value="1"/>
</dbReference>
<dbReference type="SMART" id="SM00388">
    <property type="entry name" value="HisKA"/>
    <property type="match status" value="1"/>
</dbReference>
<name>G5JMN0_STRCG</name>
<dbReference type="PRINTS" id="PR00344">
    <property type="entry name" value="BCTRLSENSOR"/>
</dbReference>
<comment type="catalytic activity">
    <reaction evidence="1">
        <text>ATP + protein L-histidine = ADP + protein N-phospho-L-histidine.</text>
        <dbReference type="EC" id="2.7.13.3"/>
    </reaction>
</comment>
<dbReference type="PANTHER" id="PTHR45453:SF1">
    <property type="entry name" value="PHOSPHATE REGULON SENSOR PROTEIN PHOR"/>
    <property type="match status" value="1"/>
</dbReference>
<dbReference type="InterPro" id="IPR050351">
    <property type="entry name" value="BphY/WalK/GraS-like"/>
</dbReference>
<keyword evidence="5 10" id="KW-0808">Transferase</keyword>
<gene>
    <name evidence="10" type="primary">ciaH</name>
    <name evidence="10" type="ORF">STRCR_1292</name>
</gene>
<dbReference type="InterPro" id="IPR036890">
    <property type="entry name" value="HATPase_C_sf"/>
</dbReference>
<dbReference type="InterPro" id="IPR036097">
    <property type="entry name" value="HisK_dim/P_sf"/>
</dbReference>
<dbReference type="EMBL" id="AEUV02000002">
    <property type="protein sequence ID" value="EHI75249.1"/>
    <property type="molecule type" value="Genomic_DNA"/>
</dbReference>
<proteinExistence type="predicted"/>
<dbReference type="AlphaFoldDB" id="G5JMN0"/>
<keyword evidence="6 10" id="KW-0418">Kinase</keyword>
<keyword evidence="11" id="KW-1185">Reference proteome</keyword>
<dbReference type="InterPro" id="IPR003594">
    <property type="entry name" value="HATPase_dom"/>
</dbReference>
<organism evidence="10 11">
    <name type="scientific">Streptococcus criceti HS-6</name>
    <dbReference type="NCBI Taxonomy" id="873449"/>
    <lineage>
        <taxon>Bacteria</taxon>
        <taxon>Bacillati</taxon>
        <taxon>Bacillota</taxon>
        <taxon>Bacilli</taxon>
        <taxon>Lactobacillales</taxon>
        <taxon>Streptococcaceae</taxon>
        <taxon>Streptococcus</taxon>
    </lineage>
</organism>
<dbReference type="GO" id="GO:0005886">
    <property type="term" value="C:plasma membrane"/>
    <property type="evidence" value="ECO:0007669"/>
    <property type="project" value="TreeGrafter"/>
</dbReference>
<dbReference type="Gene3D" id="1.10.287.130">
    <property type="match status" value="1"/>
</dbReference>
<dbReference type="Proteomes" id="UP000004322">
    <property type="component" value="Unassembled WGS sequence"/>
</dbReference>
<evidence type="ECO:0000256" key="4">
    <source>
        <dbReference type="ARBA" id="ARBA00022553"/>
    </source>
</evidence>
<feature type="transmembrane region" description="Helical" evidence="8">
    <location>
        <begin position="16"/>
        <end position="36"/>
    </location>
</feature>
<dbReference type="GO" id="GO:0016036">
    <property type="term" value="P:cellular response to phosphate starvation"/>
    <property type="evidence" value="ECO:0007669"/>
    <property type="project" value="TreeGrafter"/>
</dbReference>
<dbReference type="GO" id="GO:0000155">
    <property type="term" value="F:phosphorelay sensor kinase activity"/>
    <property type="evidence" value="ECO:0007669"/>
    <property type="project" value="InterPro"/>
</dbReference>
<evidence type="ECO:0000256" key="2">
    <source>
        <dbReference type="ARBA" id="ARBA00004370"/>
    </source>
</evidence>
<protein>
    <recommendedName>
        <fullName evidence="3">histidine kinase</fullName>
        <ecNumber evidence="3">2.7.13.3</ecNumber>
    </recommendedName>
</protein>
<dbReference type="InterPro" id="IPR004358">
    <property type="entry name" value="Sig_transdc_His_kin-like_C"/>
</dbReference>
<comment type="subcellular location">
    <subcellularLocation>
        <location evidence="2">Membrane</location>
    </subcellularLocation>
</comment>
<evidence type="ECO:0000313" key="11">
    <source>
        <dbReference type="Proteomes" id="UP000004322"/>
    </source>
</evidence>
<dbReference type="FunFam" id="3.30.565.10:FF:000006">
    <property type="entry name" value="Sensor histidine kinase WalK"/>
    <property type="match status" value="1"/>
</dbReference>
<evidence type="ECO:0000313" key="10">
    <source>
        <dbReference type="EMBL" id="EHI75249.1"/>
    </source>
</evidence>
<sequence length="461" mass="51984">MFNKLKKGLFSEGFSTFLHFLSVFTVIFLVMTILILQIMRIGIYSSVDDNLDKAAESVNSYIYMNMYKASLYSAFDGNDDSDLSIFTDGDDFLGNGTTLPADANASGSPEQNKSHVELNATIETVMYDKNGKVLNSSEIFSGLNKLKMNRDELGEVNEVSIDGSFREKEHYRYKTIAVSDKQFPKVAYVTIAISVNQLDSVNSRYQIIIISVMVTFWLLSVFASVYLANWSRKPILESYERQKNFVEDASHELRTPLTVLQNRLESLFRKPDQTILDNYETIASSLEEVRNMRILTTNLLNLARRDDHLNPKIEEIEPAFFDSIFENYQMIAEENGKSLTCRNRLDLPMKSDKTLIKQVMTILFDNAVKYTGEDGAIDISVTSEAGKLLISVADNGAGISEEDKIKIFDRFYRIDKARNRQTGGFGLGLSLAKQIVDALKGTISVRDNEPTGTIFEIKLSA</sequence>
<dbReference type="SUPFAM" id="SSF55874">
    <property type="entry name" value="ATPase domain of HSP90 chaperone/DNA topoisomerase II/histidine kinase"/>
    <property type="match status" value="1"/>
</dbReference>
<evidence type="ECO:0000256" key="5">
    <source>
        <dbReference type="ARBA" id="ARBA00022679"/>
    </source>
</evidence>
<feature type="transmembrane region" description="Helical" evidence="8">
    <location>
        <begin position="207"/>
        <end position="228"/>
    </location>
</feature>
<accession>G5JMN0</accession>
<dbReference type="EC" id="2.7.13.3" evidence="3"/>
<dbReference type="Pfam" id="PF00512">
    <property type="entry name" value="HisKA"/>
    <property type="match status" value="1"/>
</dbReference>
<dbReference type="OrthoDB" id="9813151at2"/>
<evidence type="ECO:0000256" key="3">
    <source>
        <dbReference type="ARBA" id="ARBA00012438"/>
    </source>
</evidence>
<dbReference type="Gene3D" id="3.30.565.10">
    <property type="entry name" value="Histidine kinase-like ATPase, C-terminal domain"/>
    <property type="match status" value="1"/>
</dbReference>
<dbReference type="Pfam" id="PF02518">
    <property type="entry name" value="HATPase_c"/>
    <property type="match status" value="1"/>
</dbReference>
<keyword evidence="8" id="KW-0812">Transmembrane</keyword>
<feature type="domain" description="Histidine kinase" evidence="9">
    <location>
        <begin position="248"/>
        <end position="461"/>
    </location>
</feature>
<keyword evidence="8" id="KW-1133">Transmembrane helix</keyword>
<dbReference type="eggNOG" id="COG2205">
    <property type="taxonomic scope" value="Bacteria"/>
</dbReference>
<dbReference type="SUPFAM" id="SSF47384">
    <property type="entry name" value="Homodimeric domain of signal transducing histidine kinase"/>
    <property type="match status" value="1"/>
</dbReference>
<dbReference type="RefSeq" id="WP_004229495.1">
    <property type="nucleotide sequence ID" value="NZ_AEUV02000002.1"/>
</dbReference>
<evidence type="ECO:0000256" key="8">
    <source>
        <dbReference type="SAM" id="Phobius"/>
    </source>
</evidence>
<keyword evidence="7" id="KW-0902">Two-component regulatory system</keyword>
<comment type="caution">
    <text evidence="10">The sequence shown here is derived from an EMBL/GenBank/DDBJ whole genome shotgun (WGS) entry which is preliminary data.</text>
</comment>
<evidence type="ECO:0000259" key="9">
    <source>
        <dbReference type="PROSITE" id="PS50109"/>
    </source>
</evidence>
<evidence type="ECO:0000256" key="1">
    <source>
        <dbReference type="ARBA" id="ARBA00000085"/>
    </source>
</evidence>
<evidence type="ECO:0000256" key="6">
    <source>
        <dbReference type="ARBA" id="ARBA00022777"/>
    </source>
</evidence>
<reference evidence="10" key="1">
    <citation type="submission" date="2011-07" db="EMBL/GenBank/DDBJ databases">
        <authorList>
            <person name="Stanhope M.J."/>
            <person name="Durkin A.S."/>
            <person name="Hostetler J."/>
            <person name="Kim M."/>
            <person name="Radune D."/>
            <person name="Singh I."/>
            <person name="Town C.D."/>
        </authorList>
    </citation>
    <scope>NUCLEOTIDE SEQUENCE [LARGE SCALE GENOMIC DNA]</scope>
    <source>
        <strain evidence="10">HS-6</strain>
    </source>
</reference>
<dbReference type="SMART" id="SM00387">
    <property type="entry name" value="HATPase_c"/>
    <property type="match status" value="1"/>
</dbReference>
<dbReference type="CDD" id="cd00082">
    <property type="entry name" value="HisKA"/>
    <property type="match status" value="1"/>
</dbReference>
<evidence type="ECO:0000256" key="7">
    <source>
        <dbReference type="ARBA" id="ARBA00023012"/>
    </source>
</evidence>